<evidence type="ECO:0000313" key="8">
    <source>
        <dbReference type="EMBL" id="GAB0058881.1"/>
    </source>
</evidence>
<dbReference type="EC" id="2.6.1.-" evidence="6"/>
<dbReference type="CDD" id="cd00609">
    <property type="entry name" value="AAT_like"/>
    <property type="match status" value="1"/>
</dbReference>
<comment type="similarity">
    <text evidence="2 6">Belongs to the class-I pyridoxal-phosphate-dependent aminotransferase family.</text>
</comment>
<dbReference type="InterPro" id="IPR015424">
    <property type="entry name" value="PyrdxlP-dep_Trfase"/>
</dbReference>
<dbReference type="SUPFAM" id="SSF53383">
    <property type="entry name" value="PLP-dependent transferases"/>
    <property type="match status" value="1"/>
</dbReference>
<dbReference type="Gene3D" id="3.40.640.10">
    <property type="entry name" value="Type I PLP-dependent aspartate aminotransferase-like (Major domain)"/>
    <property type="match status" value="1"/>
</dbReference>
<gene>
    <name evidence="8" type="primary">aspB</name>
    <name evidence="8" type="ORF">SIID45300_03240</name>
</gene>
<dbReference type="Proteomes" id="UP001628193">
    <property type="component" value="Unassembled WGS sequence"/>
</dbReference>
<organism evidence="8 9">
    <name type="scientific">Candidatus Magnetaquiglobus chichijimensis</name>
    <dbReference type="NCBI Taxonomy" id="3141448"/>
    <lineage>
        <taxon>Bacteria</taxon>
        <taxon>Pseudomonadati</taxon>
        <taxon>Pseudomonadota</taxon>
        <taxon>Magnetococcia</taxon>
        <taxon>Magnetococcales</taxon>
        <taxon>Candidatus Magnetaquicoccaceae</taxon>
        <taxon>Candidatus Magnetaquiglobus</taxon>
    </lineage>
</organism>
<evidence type="ECO:0000259" key="7">
    <source>
        <dbReference type="Pfam" id="PF00155"/>
    </source>
</evidence>
<reference evidence="8 9" key="2">
    <citation type="submission" date="2024-09" db="EMBL/GenBank/DDBJ databases">
        <title>Draft genome sequence of Candidatus Magnetaquicoccaceae bacterium FCR-1.</title>
        <authorList>
            <person name="Shimoshige H."/>
            <person name="Shimamura S."/>
            <person name="Taoka A."/>
            <person name="Kobayashi H."/>
            <person name="Maekawa T."/>
        </authorList>
    </citation>
    <scope>NUCLEOTIDE SEQUENCE [LARGE SCALE GENOMIC DNA]</scope>
    <source>
        <strain evidence="8 9">FCR-1</strain>
    </source>
</reference>
<evidence type="ECO:0000256" key="6">
    <source>
        <dbReference type="RuleBase" id="RU000481"/>
    </source>
</evidence>
<dbReference type="RefSeq" id="WP_420906601.1">
    <property type="nucleotide sequence ID" value="NZ_BAAFGK010000005.1"/>
</dbReference>
<dbReference type="PANTHER" id="PTHR46383:SF1">
    <property type="entry name" value="ASPARTATE AMINOTRANSFERASE"/>
    <property type="match status" value="1"/>
</dbReference>
<dbReference type="InterPro" id="IPR004838">
    <property type="entry name" value="NHTrfase_class1_PyrdxlP-BS"/>
</dbReference>
<dbReference type="PROSITE" id="PS00105">
    <property type="entry name" value="AA_TRANSFER_CLASS_1"/>
    <property type="match status" value="1"/>
</dbReference>
<evidence type="ECO:0000256" key="3">
    <source>
        <dbReference type="ARBA" id="ARBA00022576"/>
    </source>
</evidence>
<comment type="caution">
    <text evidence="8">The sequence shown here is derived from an EMBL/GenBank/DDBJ whole genome shotgun (WGS) entry which is preliminary data.</text>
</comment>
<sequence length="404" mass="43707">MSLLSQRIQNVKPSPTLMITAKAKALQAQGKDVLGLGSGEPDFDTPSHIKKAAIRALREGFTKYTAVEGIDELIQAIIGRYAKDHNMTVTPDQVVVTVGGKQAFYNLIQATIDPGDEVIIPAPYWVSYPDMVLLADGVPVCVATQEENGFKLTAEELEAAITPKSRFLVINSPSNPTGSAYTAEELLAIGAVLERHPHVWVITDDIYEKIVYKPFKFVTITGVMPSLQNRTVILSGVSKAYSMTGWRIGYAVGPKEVIKAMIKMQSQSTSNATSIAQKGAAAALAGPQKCIKPMVKAFRERRDFVVAALNAMPGITCRTPEGAFYVYPNVAGLMGKSTADGKVINDTLEFSAYLLEAVGVAVVPGSAFGLDPYFRISFATSMQDLEQAMIRIRKVAEELTRPQA</sequence>
<dbReference type="Pfam" id="PF00155">
    <property type="entry name" value="Aminotran_1_2"/>
    <property type="match status" value="1"/>
</dbReference>
<dbReference type="InterPro" id="IPR015422">
    <property type="entry name" value="PyrdxlP-dep_Trfase_small"/>
</dbReference>
<dbReference type="GO" id="GO:0004069">
    <property type="term" value="F:L-aspartate:2-oxoglutarate aminotransferase activity"/>
    <property type="evidence" value="ECO:0007669"/>
    <property type="project" value="UniProtKB-EC"/>
</dbReference>
<evidence type="ECO:0000256" key="5">
    <source>
        <dbReference type="ARBA" id="ARBA00022898"/>
    </source>
</evidence>
<evidence type="ECO:0000256" key="4">
    <source>
        <dbReference type="ARBA" id="ARBA00022679"/>
    </source>
</evidence>
<reference evidence="8 9" key="1">
    <citation type="submission" date="2024-05" db="EMBL/GenBank/DDBJ databases">
        <authorList>
            <consortium name="Candidatus Magnetaquicoccaceae bacterium FCR-1 genome sequencing consortium"/>
            <person name="Shimoshige H."/>
            <person name="Shimamura S."/>
            <person name="Taoka A."/>
            <person name="Kobayashi H."/>
            <person name="Maekawa T."/>
        </authorList>
    </citation>
    <scope>NUCLEOTIDE SEQUENCE [LARGE SCALE GENOMIC DNA]</scope>
    <source>
        <strain evidence="8 9">FCR-1</strain>
    </source>
</reference>
<keyword evidence="5" id="KW-0663">Pyridoxal phosphate</keyword>
<comment type="cofactor">
    <cofactor evidence="1 6">
        <name>pyridoxal 5'-phosphate</name>
        <dbReference type="ChEBI" id="CHEBI:597326"/>
    </cofactor>
</comment>
<feature type="domain" description="Aminotransferase class I/classII large" evidence="7">
    <location>
        <begin position="31"/>
        <end position="392"/>
    </location>
</feature>
<dbReference type="EMBL" id="BAAFGK010000005">
    <property type="protein sequence ID" value="GAB0058881.1"/>
    <property type="molecule type" value="Genomic_DNA"/>
</dbReference>
<dbReference type="InterPro" id="IPR050596">
    <property type="entry name" value="AspAT/PAT-like"/>
</dbReference>
<name>A0ABQ0CDC2_9PROT</name>
<dbReference type="InterPro" id="IPR004839">
    <property type="entry name" value="Aminotransferase_I/II_large"/>
</dbReference>
<dbReference type="InterPro" id="IPR015421">
    <property type="entry name" value="PyrdxlP-dep_Trfase_major"/>
</dbReference>
<dbReference type="PANTHER" id="PTHR46383">
    <property type="entry name" value="ASPARTATE AMINOTRANSFERASE"/>
    <property type="match status" value="1"/>
</dbReference>
<keyword evidence="4 6" id="KW-0808">Transferase</keyword>
<evidence type="ECO:0000256" key="2">
    <source>
        <dbReference type="ARBA" id="ARBA00007441"/>
    </source>
</evidence>
<protein>
    <recommendedName>
        <fullName evidence="6">Aminotransferase</fullName>
        <ecNumber evidence="6">2.6.1.-</ecNumber>
    </recommendedName>
</protein>
<evidence type="ECO:0000313" key="9">
    <source>
        <dbReference type="Proteomes" id="UP001628193"/>
    </source>
</evidence>
<evidence type="ECO:0000256" key="1">
    <source>
        <dbReference type="ARBA" id="ARBA00001933"/>
    </source>
</evidence>
<keyword evidence="9" id="KW-1185">Reference proteome</keyword>
<dbReference type="Gene3D" id="3.90.1150.10">
    <property type="entry name" value="Aspartate Aminotransferase, domain 1"/>
    <property type="match status" value="1"/>
</dbReference>
<proteinExistence type="inferred from homology"/>
<keyword evidence="3 6" id="KW-0032">Aminotransferase</keyword>
<accession>A0ABQ0CDC2</accession>